<dbReference type="Pfam" id="PF02698">
    <property type="entry name" value="DUF218"/>
    <property type="match status" value="1"/>
</dbReference>
<dbReference type="InterPro" id="IPR003848">
    <property type="entry name" value="DUF218"/>
</dbReference>
<sequence>MSILLYLFGISTAITLITGFLYVRQLKTELRTLKTGSRFILLLIMLFVTINLLFMNLRWDTVLLIEVILGLILLFIGGIILFIFLIVESIKVWRLESHSLGNLLLPLSVIAYFVVGRLTNALVVLPEKYDWLKYISVFYGLFLPFIIWQFLVFLVSSLIYAKQAPLKTKNKQYFVVLGSGLVNGDRVGKLLATRIEKAVSLAQAETIIIFSGGQGADEKLSEASAMQAYAVSELHFPEHRTLLEDKSRTTYENLVFSSALIQENPFSFFTSDYHVLRAAIFAKSLGLNAQGYGGKTALYYRIPAFIREFIAIINTKKRTYAILIFLMLILPMCLLLIMSKLIN</sequence>
<dbReference type="KEGG" id="lpk:LACPI_1545"/>
<dbReference type="AlphaFoldDB" id="A0A0D6DYB9"/>
<feature type="domain" description="DUF218" evidence="2">
    <location>
        <begin position="173"/>
        <end position="310"/>
    </location>
</feature>
<proteinExistence type="predicted"/>
<evidence type="ECO:0000256" key="1">
    <source>
        <dbReference type="SAM" id="Phobius"/>
    </source>
</evidence>
<dbReference type="GO" id="GO:0043164">
    <property type="term" value="P:Gram-negative-bacterium-type cell wall biogenesis"/>
    <property type="evidence" value="ECO:0007669"/>
    <property type="project" value="TreeGrafter"/>
</dbReference>
<evidence type="ECO:0000259" key="2">
    <source>
        <dbReference type="Pfam" id="PF02698"/>
    </source>
</evidence>
<dbReference type="GO" id="GO:0005886">
    <property type="term" value="C:plasma membrane"/>
    <property type="evidence" value="ECO:0007669"/>
    <property type="project" value="TreeGrafter"/>
</dbReference>
<dbReference type="HOGENOM" id="CLU_051474_2_0_9"/>
<dbReference type="Proteomes" id="UP000033166">
    <property type="component" value="Chromosome I"/>
</dbReference>
<gene>
    <name evidence="3" type="ORF">LACPI_1545</name>
</gene>
<feature type="transmembrane region" description="Helical" evidence="1">
    <location>
        <begin position="35"/>
        <end position="57"/>
    </location>
</feature>
<evidence type="ECO:0000313" key="3">
    <source>
        <dbReference type="EMBL" id="CEN28745.1"/>
    </source>
</evidence>
<dbReference type="InterPro" id="IPR014729">
    <property type="entry name" value="Rossmann-like_a/b/a_fold"/>
</dbReference>
<feature type="transmembrane region" description="Helical" evidence="1">
    <location>
        <begin position="63"/>
        <end position="87"/>
    </location>
</feature>
<organism evidence="3 4">
    <name type="scientific">Pseudolactococcus piscium MKFS47</name>
    <dbReference type="NCBI Taxonomy" id="297352"/>
    <lineage>
        <taxon>Bacteria</taxon>
        <taxon>Bacillati</taxon>
        <taxon>Bacillota</taxon>
        <taxon>Bacilli</taxon>
        <taxon>Lactobacillales</taxon>
        <taxon>Streptococcaceae</taxon>
        <taxon>Pseudolactococcus</taxon>
    </lineage>
</organism>
<dbReference type="CDD" id="cd06259">
    <property type="entry name" value="YdcF-like"/>
    <property type="match status" value="1"/>
</dbReference>
<keyword evidence="1" id="KW-1133">Transmembrane helix</keyword>
<dbReference type="PANTHER" id="PTHR30336:SF18">
    <property type="entry name" value="MEMBRANE PROTEIN"/>
    <property type="match status" value="1"/>
</dbReference>
<dbReference type="GO" id="GO:0000270">
    <property type="term" value="P:peptidoglycan metabolic process"/>
    <property type="evidence" value="ECO:0007669"/>
    <property type="project" value="TreeGrafter"/>
</dbReference>
<keyword evidence="1" id="KW-0812">Transmembrane</keyword>
<feature type="transmembrane region" description="Helical" evidence="1">
    <location>
        <begin position="99"/>
        <end position="118"/>
    </location>
</feature>
<dbReference type="EMBL" id="LN774769">
    <property type="protein sequence ID" value="CEN28745.1"/>
    <property type="molecule type" value="Genomic_DNA"/>
</dbReference>
<dbReference type="Gene3D" id="3.40.50.620">
    <property type="entry name" value="HUPs"/>
    <property type="match status" value="1"/>
</dbReference>
<feature type="transmembrane region" description="Helical" evidence="1">
    <location>
        <begin position="320"/>
        <end position="342"/>
    </location>
</feature>
<dbReference type="InterPro" id="IPR051599">
    <property type="entry name" value="Cell_Envelope_Assoc"/>
</dbReference>
<keyword evidence="1" id="KW-0472">Membrane</keyword>
<evidence type="ECO:0000313" key="4">
    <source>
        <dbReference type="Proteomes" id="UP000033166"/>
    </source>
</evidence>
<feature type="transmembrane region" description="Helical" evidence="1">
    <location>
        <begin position="6"/>
        <end position="23"/>
    </location>
</feature>
<name>A0A0D6DYB9_9LACT</name>
<dbReference type="RefSeq" id="WP_047915817.1">
    <property type="nucleotide sequence ID" value="NZ_LN774769.1"/>
</dbReference>
<dbReference type="PANTHER" id="PTHR30336">
    <property type="entry name" value="INNER MEMBRANE PROTEIN, PROBABLE PERMEASE"/>
    <property type="match status" value="1"/>
</dbReference>
<protein>
    <submittedName>
        <fullName evidence="3">YdcF-like protein</fullName>
    </submittedName>
</protein>
<reference evidence="4" key="1">
    <citation type="submission" date="2015-01" db="EMBL/GenBank/DDBJ databases">
        <authorList>
            <person name="Andreevskaya M."/>
        </authorList>
    </citation>
    <scope>NUCLEOTIDE SEQUENCE [LARGE SCALE GENOMIC DNA]</scope>
    <source>
        <strain evidence="4">MKFS47</strain>
    </source>
</reference>
<accession>A0A0D6DYB9</accession>
<feature type="transmembrane region" description="Helical" evidence="1">
    <location>
        <begin position="138"/>
        <end position="161"/>
    </location>
</feature>
<dbReference type="STRING" id="1364.LP2241_30555"/>